<keyword evidence="2" id="KW-1185">Reference proteome</keyword>
<sequence length="35" mass="3789">MGFSGYSNRTGDFITSEVIIDTDFISLAASKKEGM</sequence>
<accession>A0A916JD05</accession>
<organism evidence="1 2">
    <name type="scientific">Dyadobacter helix</name>
    <dbReference type="NCBI Taxonomy" id="2822344"/>
    <lineage>
        <taxon>Bacteria</taxon>
        <taxon>Pseudomonadati</taxon>
        <taxon>Bacteroidota</taxon>
        <taxon>Cytophagia</taxon>
        <taxon>Cytophagales</taxon>
        <taxon>Spirosomataceae</taxon>
        <taxon>Dyadobacter</taxon>
    </lineage>
</organism>
<dbReference type="AlphaFoldDB" id="A0A916JD05"/>
<proteinExistence type="predicted"/>
<reference evidence="1" key="1">
    <citation type="submission" date="2021-04" db="EMBL/GenBank/DDBJ databases">
        <authorList>
            <person name="Rodrigo-Torres L."/>
            <person name="Arahal R. D."/>
            <person name="Lucena T."/>
        </authorList>
    </citation>
    <scope>NUCLEOTIDE SEQUENCE</scope>
    <source>
        <strain evidence="1">CECT 9275</strain>
    </source>
</reference>
<evidence type="ECO:0000313" key="2">
    <source>
        <dbReference type="Proteomes" id="UP000680038"/>
    </source>
</evidence>
<dbReference type="EMBL" id="CAJRAF010000002">
    <property type="protein sequence ID" value="CAG5001300.1"/>
    <property type="molecule type" value="Genomic_DNA"/>
</dbReference>
<comment type="caution">
    <text evidence="1">The sequence shown here is derived from an EMBL/GenBank/DDBJ whole genome shotgun (WGS) entry which is preliminary data.</text>
</comment>
<protein>
    <submittedName>
        <fullName evidence="1">Uncharacterized protein</fullName>
    </submittedName>
</protein>
<evidence type="ECO:0000313" key="1">
    <source>
        <dbReference type="EMBL" id="CAG5001300.1"/>
    </source>
</evidence>
<gene>
    <name evidence="1" type="ORF">DYBT9275_02638</name>
</gene>
<dbReference type="Proteomes" id="UP000680038">
    <property type="component" value="Unassembled WGS sequence"/>
</dbReference>
<name>A0A916JD05_9BACT</name>